<evidence type="ECO:0000313" key="1">
    <source>
        <dbReference type="EMBL" id="KAI2390495.1"/>
    </source>
</evidence>
<organism evidence="1">
    <name type="scientific">Ophidiomyces ophidiicola</name>
    <dbReference type="NCBI Taxonomy" id="1387563"/>
    <lineage>
        <taxon>Eukaryota</taxon>
        <taxon>Fungi</taxon>
        <taxon>Dikarya</taxon>
        <taxon>Ascomycota</taxon>
        <taxon>Pezizomycotina</taxon>
        <taxon>Eurotiomycetes</taxon>
        <taxon>Eurotiomycetidae</taxon>
        <taxon>Onygenales</taxon>
        <taxon>Onygenaceae</taxon>
        <taxon>Ophidiomyces</taxon>
    </lineage>
</organism>
<reference evidence="1" key="1">
    <citation type="journal article" date="2022" name="bioRxiv">
        <title>Population genetic analysis of Ophidiomyces ophidiicola, the causative agent of snake fungal disease, indicates recent introductions to the USA.</title>
        <authorList>
            <person name="Ladner J.T."/>
            <person name="Palmer J.M."/>
            <person name="Ettinger C.L."/>
            <person name="Stajich J.E."/>
            <person name="Farrell T.M."/>
            <person name="Glorioso B.M."/>
            <person name="Lawson B."/>
            <person name="Price S.J."/>
            <person name="Stengle A.G."/>
            <person name="Grear D.A."/>
            <person name="Lorch J.M."/>
        </authorList>
    </citation>
    <scope>NUCLEOTIDE SEQUENCE</scope>
    <source>
        <strain evidence="1">NWHC 24266-5</strain>
    </source>
</reference>
<gene>
    <name evidence="1" type="ORF">LOY88_001580</name>
</gene>
<protein>
    <submittedName>
        <fullName evidence="1">Uncharacterized protein</fullName>
    </submittedName>
</protein>
<sequence length="1337" mass="147637">MLTAESARKRMGVYLEDWDLCFGLVEGASFPRYVDLDTGFPSMCGSLVPSPLCPHPPSTTSTVPSPSPPLSPTPTVFASFNLAEPIERASGSVSRHRYRKSLSHSGPDSNATHTPPRSLKRKPKALNLNIRFFPRTPPSPPPTPSNLSLYSSFSDLPESPDRSAGEPDSLANGGCIFGPLITPVSATAVHTPISAPESPLNTETGIDLGETRRDSNNFTLRAISKQIRHIPSRIFYHNKHLSETIQTTFFNFQNMEDIPPPLVRSHSVDGIRYRTPSRALFADFETAHSSITSRFNGEKEKSIPSSPDTCEAPNMPQESSSVVRGVDNDCHIPINGDEIEPDDISRSQSSRVFILEEPNVKTIARVRHSLDRNRVTIARHVSRRWSFRTPRRHNSQRSPVKLVKRRLGSHNGRFQYHFPYKLRRRSATLWPGNNPSPYQSKSDGICVHIENSSTLDPISQNMIDMASEKERICRLLNLSHNDKPTVETEQTSVENKDVNACRINEKFIVKKENHERVYIPEETVDSRDSTPSNPEADAHTLAPPNPYRPGNGTSSPNFSRPIPPGKWFSRRFSPFKPIGRANPTAPEQGDKKQATVQAPARAQSDKEAQRENERSILRLLSRQSESVNREIERGLFHDRSFGSDSRFDDEEIIDLGPGSSQSSSTQHFSQHTSSSINFPSPLRISSAPTYHLAEQRSGNPFFHGSLGTHSLNRRSENLFGRKRNARVGINKHAEPFEGDNILEEDGIDHDWETVAGSQQFTSGIATDLGHADTEGSLADYSSCGSLVSAPARPPLRSPRVFLPSSSHKSDTVVTPNHAGRYSHYFHKDPATGQYVLLPNTNYRHSDGSRVNAFSKPVPALIASTSRCPTPLPNQYKHPTPLNDLHTNPFVSTPPPLQDQLGEGDGRGTNGSQPGPDDRKSSSHASIENKHGSHRGHKHVQRDLTTPVDTRTSFQHWFSEIVARDPALRSSQASTAPHAFGHKPGNIGLHSPVDDANSNDIAGVSTTATDNNPSANPYSLEYHPCFRPCPPTNLPRVGDLPRENSNAPSRSLSTDHLLPPPPAAKSPSSLYNTIRYARDRVLGNGPKQRPLDISISQTESQEPPPRPASTGILERHLQRHGTSRSSTFTLRSTNLRTPMPARHDSTRQSHKRPKPDDLLRERLEQIDPALLADFCLPSPNSRIPRSTWEPRLSPTGSNIDATLTRPATVVTAPPPSCYAIDEESGLPTGVQFDHAAFPDTPRLNPTRKRAVPTNLVEQRRLGRRVILFSSLLAPIGWILLAVIGFGGGVANILMRWISGGAVEEFHAMELRLARRLSVAYAATVLLVVVVVLMVCLVV</sequence>
<dbReference type="EMBL" id="JALBCA010000017">
    <property type="protein sequence ID" value="KAI2390495.1"/>
    <property type="molecule type" value="Genomic_DNA"/>
</dbReference>
<accession>A0ACB8V3J1</accession>
<comment type="caution">
    <text evidence="1">The sequence shown here is derived from an EMBL/GenBank/DDBJ whole genome shotgun (WGS) entry which is preliminary data.</text>
</comment>
<proteinExistence type="predicted"/>
<name>A0ACB8V3J1_9EURO</name>